<dbReference type="EMBL" id="JABWCS010000199">
    <property type="protein sequence ID" value="NUU60246.1"/>
    <property type="molecule type" value="Genomic_DNA"/>
</dbReference>
<proteinExistence type="predicted"/>
<dbReference type="AlphaFoldDB" id="A0A850EIP6"/>
<dbReference type="InterPro" id="IPR025365">
    <property type="entry name" value="DUF4269"/>
</dbReference>
<accession>A0A850EIP6</accession>
<comment type="caution">
    <text evidence="1">The sequence shown here is derived from an EMBL/GenBank/DDBJ whole genome shotgun (WGS) entry which is preliminary data.</text>
</comment>
<protein>
    <submittedName>
        <fullName evidence="1">DUF4269 domain-containing protein</fullName>
    </submittedName>
</protein>
<sequence>MVEEERWLDISYLQQGTALQKEVHALLARLDVMTLLSEYHPVLAGTIPLGIQVEGSDLDIICEVHDREAFAAQVGLHFGEMDKYSCESRIVAGIPRIKINFTVEGWLVELFGQPRPSREQNGYIHMIVEARVLNILGASFRRQVIELKRQGVKTEPAFARLLQLEGDPYQAMLELYKLPEMELEALCRKRFINHS</sequence>
<keyword evidence="2" id="KW-1185">Reference proteome</keyword>
<reference evidence="1" key="1">
    <citation type="submission" date="2020-06" db="EMBL/GenBank/DDBJ databases">
        <title>Paenibacillus sp. nov., isolated from soil.</title>
        <authorList>
            <person name="Seo Y.L."/>
        </authorList>
    </citation>
    <scope>NUCLEOTIDE SEQUENCE [LARGE SCALE GENOMIC DNA]</scope>
    <source>
        <strain evidence="1">JW14</strain>
    </source>
</reference>
<dbReference type="Proteomes" id="UP000564806">
    <property type="component" value="Unassembled WGS sequence"/>
</dbReference>
<evidence type="ECO:0000313" key="1">
    <source>
        <dbReference type="EMBL" id="NUU60246.1"/>
    </source>
</evidence>
<name>A0A850EIP6_9BACL</name>
<evidence type="ECO:0000313" key="2">
    <source>
        <dbReference type="Proteomes" id="UP000564806"/>
    </source>
</evidence>
<dbReference type="Pfam" id="PF14091">
    <property type="entry name" value="DUF4269"/>
    <property type="match status" value="1"/>
</dbReference>
<gene>
    <name evidence="1" type="ORF">HPT30_07805</name>
</gene>
<organism evidence="1 2">
    <name type="scientific">Paenibacillus agri</name>
    <dbReference type="NCBI Taxonomy" id="2744309"/>
    <lineage>
        <taxon>Bacteria</taxon>
        <taxon>Bacillati</taxon>
        <taxon>Bacillota</taxon>
        <taxon>Bacilli</taxon>
        <taxon>Bacillales</taxon>
        <taxon>Paenibacillaceae</taxon>
        <taxon>Paenibacillus</taxon>
    </lineage>
</organism>
<dbReference type="RefSeq" id="WP_175370848.1">
    <property type="nucleotide sequence ID" value="NZ_JABWCS010000199.1"/>
</dbReference>